<keyword evidence="2" id="KW-0812">Transmembrane</keyword>
<feature type="region of interest" description="Disordered" evidence="1">
    <location>
        <begin position="395"/>
        <end position="500"/>
    </location>
</feature>
<evidence type="ECO:0000313" key="6">
    <source>
        <dbReference type="Proteomes" id="UP000799291"/>
    </source>
</evidence>
<sequence length="627" mass="67696">MLFLPNVVGLVALGGSVSTAHVLRNAQLLKRADEAVCSGLTAPTNNGDRKMAIVIDSSSSMQSSDPTDLRLDAGKSFLDWLYMKNETSDTHKEDAVTVIDFSDEATLDYKLGDPANAYEPLAGIIAYGGTYIASGVKMAIEQLTADGTGDTKDRSGILVFTDGSDLYTAELVDEINSATDKGIRVSFGFLGYGSSYQDADVLRAIMHSGGRYFTVSDASNSRTFVNGILVNGLTKNDNPTGDESILLAGLEGAHFIAGSETQTMTYGARAKEELTITIRSVDAGTVDAEIKSGKKTLASQKGIYFTETMFVTAPSDGNIDVKVTAKNAPKDSIFIVGVDSNLPPENCTVGVGPKPGGKKNNAIIIGPTVGVGLAVILGGCSYFLWKYFHSKTPATGSPDVPYHGGEKGGPEVNTMAVPPVPPTKPGNWFKDMFKFPDHAPPVVPPPPTTMSNAPPQDKHGNDGKDMDDEEMSEWEDARDMDDQPSDPNDPNAPPAEDPHKKYHRIHRVRIYGNNHHHHIAPDHPCWYDECPLVASDHVCDDSNHPCTCVDPKCKLNSRLHRCKKDDAPPHKCFGPKEDPNCPLNDPPYMEAKKKEHNELVRKYMMQDAAKSGLKMGATYTIRVLGGV</sequence>
<evidence type="ECO:0000256" key="1">
    <source>
        <dbReference type="SAM" id="MobiDB-lite"/>
    </source>
</evidence>
<dbReference type="Proteomes" id="UP000799291">
    <property type="component" value="Unassembled WGS sequence"/>
</dbReference>
<feature type="compositionally biased region" description="Pro residues" evidence="1">
    <location>
        <begin position="438"/>
        <end position="448"/>
    </location>
</feature>
<dbReference type="EMBL" id="MU005582">
    <property type="protein sequence ID" value="KAF2684249.1"/>
    <property type="molecule type" value="Genomic_DNA"/>
</dbReference>
<evidence type="ECO:0000256" key="3">
    <source>
        <dbReference type="SAM" id="SignalP"/>
    </source>
</evidence>
<keyword evidence="2" id="KW-1133">Transmembrane helix</keyword>
<gene>
    <name evidence="5" type="ORF">K458DRAFT_339512</name>
</gene>
<proteinExistence type="predicted"/>
<dbReference type="Gene3D" id="3.40.50.410">
    <property type="entry name" value="von Willebrand factor, type A domain"/>
    <property type="match status" value="1"/>
</dbReference>
<dbReference type="AlphaFoldDB" id="A0A6G1J276"/>
<protein>
    <recommendedName>
        <fullName evidence="4">VWFA domain-containing protein</fullName>
    </recommendedName>
</protein>
<dbReference type="InterPro" id="IPR002035">
    <property type="entry name" value="VWF_A"/>
</dbReference>
<keyword evidence="3" id="KW-0732">Signal</keyword>
<keyword evidence="6" id="KW-1185">Reference proteome</keyword>
<dbReference type="Pfam" id="PF13519">
    <property type="entry name" value="VWA_2"/>
    <property type="match status" value="1"/>
</dbReference>
<organism evidence="5 6">
    <name type="scientific">Lentithecium fluviatile CBS 122367</name>
    <dbReference type="NCBI Taxonomy" id="1168545"/>
    <lineage>
        <taxon>Eukaryota</taxon>
        <taxon>Fungi</taxon>
        <taxon>Dikarya</taxon>
        <taxon>Ascomycota</taxon>
        <taxon>Pezizomycotina</taxon>
        <taxon>Dothideomycetes</taxon>
        <taxon>Pleosporomycetidae</taxon>
        <taxon>Pleosporales</taxon>
        <taxon>Massarineae</taxon>
        <taxon>Lentitheciaceae</taxon>
        <taxon>Lentithecium</taxon>
    </lineage>
</organism>
<name>A0A6G1J276_9PLEO</name>
<dbReference type="PROSITE" id="PS50234">
    <property type="entry name" value="VWFA"/>
    <property type="match status" value="1"/>
</dbReference>
<feature type="chain" id="PRO_5026107920" description="VWFA domain-containing protein" evidence="3">
    <location>
        <begin position="20"/>
        <end position="627"/>
    </location>
</feature>
<evidence type="ECO:0000313" key="5">
    <source>
        <dbReference type="EMBL" id="KAF2684249.1"/>
    </source>
</evidence>
<reference evidence="5" key="1">
    <citation type="journal article" date="2020" name="Stud. Mycol.">
        <title>101 Dothideomycetes genomes: a test case for predicting lifestyles and emergence of pathogens.</title>
        <authorList>
            <person name="Haridas S."/>
            <person name="Albert R."/>
            <person name="Binder M."/>
            <person name="Bloem J."/>
            <person name="Labutti K."/>
            <person name="Salamov A."/>
            <person name="Andreopoulos B."/>
            <person name="Baker S."/>
            <person name="Barry K."/>
            <person name="Bills G."/>
            <person name="Bluhm B."/>
            <person name="Cannon C."/>
            <person name="Castanera R."/>
            <person name="Culley D."/>
            <person name="Daum C."/>
            <person name="Ezra D."/>
            <person name="Gonzalez J."/>
            <person name="Henrissat B."/>
            <person name="Kuo A."/>
            <person name="Liang C."/>
            <person name="Lipzen A."/>
            <person name="Lutzoni F."/>
            <person name="Magnuson J."/>
            <person name="Mondo S."/>
            <person name="Nolan M."/>
            <person name="Ohm R."/>
            <person name="Pangilinan J."/>
            <person name="Park H.-J."/>
            <person name="Ramirez L."/>
            <person name="Alfaro M."/>
            <person name="Sun H."/>
            <person name="Tritt A."/>
            <person name="Yoshinaga Y."/>
            <person name="Zwiers L.-H."/>
            <person name="Turgeon B."/>
            <person name="Goodwin S."/>
            <person name="Spatafora J."/>
            <person name="Crous P."/>
            <person name="Grigoriev I."/>
        </authorList>
    </citation>
    <scope>NUCLEOTIDE SEQUENCE</scope>
    <source>
        <strain evidence="5">CBS 122367</strain>
    </source>
</reference>
<feature type="transmembrane region" description="Helical" evidence="2">
    <location>
        <begin position="363"/>
        <end position="385"/>
    </location>
</feature>
<feature type="compositionally biased region" description="Acidic residues" evidence="1">
    <location>
        <begin position="465"/>
        <end position="474"/>
    </location>
</feature>
<feature type="domain" description="VWFA" evidence="4">
    <location>
        <begin position="50"/>
        <end position="233"/>
    </location>
</feature>
<dbReference type="OrthoDB" id="301415at2759"/>
<dbReference type="InterPro" id="IPR036465">
    <property type="entry name" value="vWFA_dom_sf"/>
</dbReference>
<keyword evidence="2" id="KW-0472">Membrane</keyword>
<evidence type="ECO:0000256" key="2">
    <source>
        <dbReference type="SAM" id="Phobius"/>
    </source>
</evidence>
<accession>A0A6G1J276</accession>
<evidence type="ECO:0000259" key="4">
    <source>
        <dbReference type="PROSITE" id="PS50234"/>
    </source>
</evidence>
<feature type="signal peptide" evidence="3">
    <location>
        <begin position="1"/>
        <end position="19"/>
    </location>
</feature>
<dbReference type="CDD" id="cd00198">
    <property type="entry name" value="vWFA"/>
    <property type="match status" value="1"/>
</dbReference>
<dbReference type="SUPFAM" id="SSF53300">
    <property type="entry name" value="vWA-like"/>
    <property type="match status" value="1"/>
</dbReference>